<gene>
    <name evidence="1" type="ORF">FMAN_14547</name>
</gene>
<name>A0A1L7UAD0_FUSMA</name>
<dbReference type="VEuPathDB" id="FungiDB:FMAN_14547"/>
<sequence>MKLTLLFFLPVALAANCWPPAPNASDSGRCYWGTSAFAACAASSPCTGNGKPCTLLGGGVASCT</sequence>
<evidence type="ECO:0000313" key="1">
    <source>
        <dbReference type="EMBL" id="CVL07670.1"/>
    </source>
</evidence>
<dbReference type="Proteomes" id="UP000184255">
    <property type="component" value="Unassembled WGS sequence"/>
</dbReference>
<protein>
    <submittedName>
        <fullName evidence="1">Uncharacterized protein</fullName>
    </submittedName>
</protein>
<dbReference type="GeneID" id="65093794"/>
<dbReference type="EMBL" id="FCQH01000020">
    <property type="protein sequence ID" value="CVL07670.1"/>
    <property type="molecule type" value="Genomic_DNA"/>
</dbReference>
<evidence type="ECO:0000313" key="2">
    <source>
        <dbReference type="Proteomes" id="UP000184255"/>
    </source>
</evidence>
<organism evidence="1 2">
    <name type="scientific">Fusarium mangiferae</name>
    <name type="common">Mango malformation disease fungus</name>
    <dbReference type="NCBI Taxonomy" id="192010"/>
    <lineage>
        <taxon>Eukaryota</taxon>
        <taxon>Fungi</taxon>
        <taxon>Dikarya</taxon>
        <taxon>Ascomycota</taxon>
        <taxon>Pezizomycotina</taxon>
        <taxon>Sordariomycetes</taxon>
        <taxon>Hypocreomycetidae</taxon>
        <taxon>Hypocreales</taxon>
        <taxon>Nectriaceae</taxon>
        <taxon>Fusarium</taxon>
        <taxon>Fusarium fujikuroi species complex</taxon>
    </lineage>
</organism>
<dbReference type="AlphaFoldDB" id="A0A1L7UAD0"/>
<keyword evidence="2" id="KW-1185">Reference proteome</keyword>
<proteinExistence type="predicted"/>
<comment type="caution">
    <text evidence="1">The sequence shown here is derived from an EMBL/GenBank/DDBJ whole genome shotgun (WGS) entry which is preliminary data.</text>
</comment>
<dbReference type="RefSeq" id="XP_041690658.1">
    <property type="nucleotide sequence ID" value="XM_041825259.1"/>
</dbReference>
<reference evidence="2" key="1">
    <citation type="journal article" date="2016" name="Genome Biol. Evol.">
        <title>Comparative 'omics' of the Fusarium fujikuroi species complex highlights differences in genetic potential and metabolite synthesis.</title>
        <authorList>
            <person name="Niehaus E.-M."/>
            <person name="Muensterkoetter M."/>
            <person name="Proctor R.H."/>
            <person name="Brown D.W."/>
            <person name="Sharon A."/>
            <person name="Idan Y."/>
            <person name="Oren-Young L."/>
            <person name="Sieber C.M."/>
            <person name="Novak O."/>
            <person name="Pencik A."/>
            <person name="Tarkowska D."/>
            <person name="Hromadova K."/>
            <person name="Freeman S."/>
            <person name="Maymon M."/>
            <person name="Elazar M."/>
            <person name="Youssef S.A."/>
            <person name="El-Shabrawy E.S.M."/>
            <person name="Shalaby A.B.A."/>
            <person name="Houterman P."/>
            <person name="Brock N.L."/>
            <person name="Burkhardt I."/>
            <person name="Tsavkelova E.A."/>
            <person name="Dickschat J.S."/>
            <person name="Galuszka P."/>
            <person name="Gueldener U."/>
            <person name="Tudzynski B."/>
        </authorList>
    </citation>
    <scope>NUCLEOTIDE SEQUENCE [LARGE SCALE GENOMIC DNA]</scope>
    <source>
        <strain evidence="2">MRC7560</strain>
    </source>
</reference>
<accession>A0A1L7UAD0</accession>